<name>A0A2N9H5S5_FAGSY</name>
<reference evidence="2" key="1">
    <citation type="submission" date="2018-02" db="EMBL/GenBank/DDBJ databases">
        <authorList>
            <person name="Cohen D.B."/>
            <person name="Kent A.D."/>
        </authorList>
    </citation>
    <scope>NUCLEOTIDE SEQUENCE</scope>
</reference>
<evidence type="ECO:0000256" key="1">
    <source>
        <dbReference type="SAM" id="MobiDB-lite"/>
    </source>
</evidence>
<feature type="region of interest" description="Disordered" evidence="1">
    <location>
        <begin position="49"/>
        <end position="73"/>
    </location>
</feature>
<gene>
    <name evidence="2" type="ORF">FSB_LOCUS35005</name>
</gene>
<protein>
    <submittedName>
        <fullName evidence="2">Uncharacterized protein</fullName>
    </submittedName>
</protein>
<organism evidence="2">
    <name type="scientific">Fagus sylvatica</name>
    <name type="common">Beechnut</name>
    <dbReference type="NCBI Taxonomy" id="28930"/>
    <lineage>
        <taxon>Eukaryota</taxon>
        <taxon>Viridiplantae</taxon>
        <taxon>Streptophyta</taxon>
        <taxon>Embryophyta</taxon>
        <taxon>Tracheophyta</taxon>
        <taxon>Spermatophyta</taxon>
        <taxon>Magnoliopsida</taxon>
        <taxon>eudicotyledons</taxon>
        <taxon>Gunneridae</taxon>
        <taxon>Pentapetalae</taxon>
        <taxon>rosids</taxon>
        <taxon>fabids</taxon>
        <taxon>Fagales</taxon>
        <taxon>Fagaceae</taxon>
        <taxon>Fagus</taxon>
    </lineage>
</organism>
<feature type="compositionally biased region" description="Pro residues" evidence="1">
    <location>
        <begin position="57"/>
        <end position="66"/>
    </location>
</feature>
<proteinExistence type="predicted"/>
<accession>A0A2N9H5S5</accession>
<dbReference type="EMBL" id="OIVN01002879">
    <property type="protein sequence ID" value="SPD07123.1"/>
    <property type="molecule type" value="Genomic_DNA"/>
</dbReference>
<evidence type="ECO:0000313" key="2">
    <source>
        <dbReference type="EMBL" id="SPD07123.1"/>
    </source>
</evidence>
<sequence>MRGGGGCGWGTREEGVEVVGGAASWPHLLSPHLTTSPPLALNLTASCPQPHASCPQPHSPHPPASCPQPHHLSKPEHSNLLFWSSSGSINKVKQLLTATRGSWSSQRMKWVPSSLIVTRFGIFFIAY</sequence>
<dbReference type="AlphaFoldDB" id="A0A2N9H5S5"/>